<evidence type="ECO:0008006" key="4">
    <source>
        <dbReference type="Google" id="ProtNLM"/>
    </source>
</evidence>
<gene>
    <name evidence="2" type="ORF">SNE40_020121</name>
</gene>
<dbReference type="PANTHER" id="PTHR13060">
    <property type="entry name" value="SGT1 PROTEIN HSGT1 SUPPRESSOR OF GCR2"/>
    <property type="match status" value="1"/>
</dbReference>
<feature type="region of interest" description="Disordered" evidence="1">
    <location>
        <begin position="500"/>
        <end position="537"/>
    </location>
</feature>
<feature type="region of interest" description="Disordered" evidence="1">
    <location>
        <begin position="557"/>
        <end position="612"/>
    </location>
</feature>
<feature type="compositionally biased region" description="Acidic residues" evidence="1">
    <location>
        <begin position="500"/>
        <end position="525"/>
    </location>
</feature>
<dbReference type="Pfam" id="PF07093">
    <property type="entry name" value="SGT1"/>
    <property type="match status" value="1"/>
</dbReference>
<evidence type="ECO:0000313" key="2">
    <source>
        <dbReference type="EMBL" id="KAK6168982.1"/>
    </source>
</evidence>
<accession>A0AAN8G3D0</accession>
<dbReference type="GO" id="GO:0005634">
    <property type="term" value="C:nucleus"/>
    <property type="evidence" value="ECO:0007669"/>
    <property type="project" value="TreeGrafter"/>
</dbReference>
<proteinExistence type="predicted"/>
<dbReference type="PANTHER" id="PTHR13060:SF0">
    <property type="entry name" value="PROTEIN ECDYSONELESS HOMOLOG"/>
    <property type="match status" value="1"/>
</dbReference>
<dbReference type="Proteomes" id="UP001347796">
    <property type="component" value="Unassembled WGS sequence"/>
</dbReference>
<sequence>MAGLGNLHEPVPVDVVEYTLFPPVPVNLQYEHIDDWLNDTLESYLTQLSPDVIKYLWQKESFELRPVRPKGDIPACLQGKTNYGGNIDDEWFIVYQLFQLTKMSHGLIASVQDDDGEFLLIQAADFLPKWLEPDTAENRIFIFNGELHIIPITEYPAQNNSSSQQTLTLTDALRCIKDPKIQTKASSQIQNSIKKKLNMFPEKANENLHFANCYIPTSVAAVLEQNPTLVAPAVEAFYYRDPIDLQACRTMKIFQQEDMVIYRVKFTRYMYAQLLQQDFQPDRRSGWTLPSKTNPQFKQDDLGLKLAHGFEILCSRSGNKNYNINGHTSFNESDSRWQRYLKSLTEKGFFQNVLEGSRYYKVLLEEAKSFYTEHFANHKSTKKEAGDIILQLLESSPYSMEDFKKKEHSLPLADDDSWLEISPDELDQLLHDTVGKNTTNTSQQDTFDLSQITENMKSFVNNISSVEGAEFPEEGDDDDDKEVQFDGMGFIHAMQKMFDFPEDKDDDSDDMDEYGWEEDDSEDEFNPSKFKLNKPKTKTDTKMKHYMNEMDRELAKTEMGKSFEKTPKTAKVGSKSQPNAKTKTKPKPGVSAKSKPRKTPNIDDEDDDFRPVNIDLTLVKNTLESYSAQQGLPGPATNILNSMGINIPKNTDV</sequence>
<reference evidence="2 3" key="1">
    <citation type="submission" date="2024-01" db="EMBL/GenBank/DDBJ databases">
        <title>The genome of the rayed Mediterranean limpet Patella caerulea (Linnaeus, 1758).</title>
        <authorList>
            <person name="Anh-Thu Weber A."/>
            <person name="Halstead-Nussloch G."/>
        </authorList>
    </citation>
    <scope>NUCLEOTIDE SEQUENCE [LARGE SCALE GENOMIC DNA]</scope>
    <source>
        <strain evidence="2">AATW-2023a</strain>
        <tissue evidence="2">Whole specimen</tissue>
    </source>
</reference>
<dbReference type="AlphaFoldDB" id="A0AAN8G3D0"/>
<evidence type="ECO:0000313" key="3">
    <source>
        <dbReference type="Proteomes" id="UP001347796"/>
    </source>
</evidence>
<evidence type="ECO:0000256" key="1">
    <source>
        <dbReference type="SAM" id="MobiDB-lite"/>
    </source>
</evidence>
<keyword evidence="3" id="KW-1185">Reference proteome</keyword>
<feature type="compositionally biased region" description="Basic and acidic residues" evidence="1">
    <location>
        <begin position="557"/>
        <end position="567"/>
    </location>
</feature>
<comment type="caution">
    <text evidence="2">The sequence shown here is derived from an EMBL/GenBank/DDBJ whole genome shotgun (WGS) entry which is preliminary data.</text>
</comment>
<protein>
    <recommendedName>
        <fullName evidence="4">Ecdysoneless</fullName>
    </recommendedName>
</protein>
<dbReference type="EMBL" id="JAZGQO010000015">
    <property type="protein sequence ID" value="KAK6168982.1"/>
    <property type="molecule type" value="Genomic_DNA"/>
</dbReference>
<dbReference type="InterPro" id="IPR010770">
    <property type="entry name" value="Ecd"/>
</dbReference>
<organism evidence="2 3">
    <name type="scientific">Patella caerulea</name>
    <name type="common">Rayed Mediterranean limpet</name>
    <dbReference type="NCBI Taxonomy" id="87958"/>
    <lineage>
        <taxon>Eukaryota</taxon>
        <taxon>Metazoa</taxon>
        <taxon>Spiralia</taxon>
        <taxon>Lophotrochozoa</taxon>
        <taxon>Mollusca</taxon>
        <taxon>Gastropoda</taxon>
        <taxon>Patellogastropoda</taxon>
        <taxon>Patelloidea</taxon>
        <taxon>Patellidae</taxon>
        <taxon>Patella</taxon>
    </lineage>
</organism>
<name>A0AAN8G3D0_PATCE</name>
<feature type="region of interest" description="Disordered" evidence="1">
    <location>
        <begin position="630"/>
        <end position="653"/>
    </location>
</feature>